<dbReference type="RefSeq" id="WP_249997271.1">
    <property type="nucleotide sequence ID" value="NZ_CP116221.1"/>
</dbReference>
<keyword evidence="1" id="KW-0812">Transmembrane</keyword>
<feature type="transmembrane region" description="Helical" evidence="1">
    <location>
        <begin position="126"/>
        <end position="147"/>
    </location>
</feature>
<organism evidence="2 3">
    <name type="scientific">Psychroserpens ponticola</name>
    <dbReference type="NCBI Taxonomy" id="2932268"/>
    <lineage>
        <taxon>Bacteria</taxon>
        <taxon>Pseudomonadati</taxon>
        <taxon>Bacteroidota</taxon>
        <taxon>Flavobacteriia</taxon>
        <taxon>Flavobacteriales</taxon>
        <taxon>Flavobacteriaceae</taxon>
        <taxon>Psychroserpens</taxon>
    </lineage>
</organism>
<accession>A0ABY7S565</accession>
<gene>
    <name evidence="2" type="ORF">MUN68_008615</name>
</gene>
<evidence type="ECO:0000313" key="3">
    <source>
        <dbReference type="Proteomes" id="UP001202717"/>
    </source>
</evidence>
<proteinExistence type="predicted"/>
<protein>
    <submittedName>
        <fullName evidence="2">Uncharacterized protein</fullName>
    </submittedName>
</protein>
<dbReference type="EMBL" id="CP116221">
    <property type="protein sequence ID" value="WCO03556.1"/>
    <property type="molecule type" value="Genomic_DNA"/>
</dbReference>
<sequence>MISIDEIRNNYKEYSDFEIEKIAINESKSLRKEVLKVLTEEIEKRKLDESLITWVKVENDTLSKSEQESLIRKIEKLPCPNCGERNNTIGGFEFKRVLSILIFYSSFIENRIMCFDCGKRKKRNSILIILLSGWWSIKGLLFTPFTLINEILSISSLDEKSSEILNSFLEKNTGLIRLHGDKSENLIGLIDLHNNDYEIIETEIIEDEQ</sequence>
<keyword evidence="1" id="KW-0472">Membrane</keyword>
<evidence type="ECO:0000256" key="1">
    <source>
        <dbReference type="SAM" id="Phobius"/>
    </source>
</evidence>
<dbReference type="Proteomes" id="UP001202717">
    <property type="component" value="Chromosome"/>
</dbReference>
<evidence type="ECO:0000313" key="2">
    <source>
        <dbReference type="EMBL" id="WCO03556.1"/>
    </source>
</evidence>
<name>A0ABY7S565_9FLAO</name>
<keyword evidence="3" id="KW-1185">Reference proteome</keyword>
<keyword evidence="1" id="KW-1133">Transmembrane helix</keyword>
<reference evidence="2 3" key="1">
    <citation type="submission" date="2023-01" db="EMBL/GenBank/DDBJ databases">
        <title>Psychroserpens ponticola sp. nov., isolated from seawater.</title>
        <authorList>
            <person name="Kristyanto S."/>
            <person name="Jung J."/>
            <person name="Kim J.M."/>
            <person name="Jeon C.O."/>
        </authorList>
    </citation>
    <scope>NUCLEOTIDE SEQUENCE [LARGE SCALE GENOMIC DNA]</scope>
    <source>
        <strain evidence="2 3">MSW6</strain>
    </source>
</reference>